<accession>A0A5B8JAX3</accession>
<organism evidence="1 2">
    <name type="scientific">Streptomyces qinzhouensis</name>
    <dbReference type="NCBI Taxonomy" id="2599401"/>
    <lineage>
        <taxon>Bacteria</taxon>
        <taxon>Bacillati</taxon>
        <taxon>Actinomycetota</taxon>
        <taxon>Actinomycetes</taxon>
        <taxon>Kitasatosporales</taxon>
        <taxon>Streptomycetaceae</taxon>
        <taxon>Streptomyces</taxon>
    </lineage>
</organism>
<dbReference type="RefSeq" id="WP_146481816.1">
    <property type="nucleotide sequence ID" value="NZ_CP042266.1"/>
</dbReference>
<dbReference type="OrthoDB" id="3627708at2"/>
<proteinExistence type="predicted"/>
<protein>
    <submittedName>
        <fullName evidence="1">Uncharacterized protein</fullName>
    </submittedName>
</protein>
<gene>
    <name evidence="1" type="ORF">FQU76_20620</name>
</gene>
<evidence type="ECO:0000313" key="2">
    <source>
        <dbReference type="Proteomes" id="UP000320580"/>
    </source>
</evidence>
<evidence type="ECO:0000313" key="1">
    <source>
        <dbReference type="EMBL" id="QDY78506.1"/>
    </source>
</evidence>
<name>A0A5B8JAX3_9ACTN</name>
<keyword evidence="2" id="KW-1185">Reference proteome</keyword>
<sequence length="96" mass="10520">MANFDVNAARAQRQEAAGRTWSFGIDDETFDLPTELTRATAKAMQKLDDNDVDGLLSLLMGKEQFARFAKHEITLQDIAAVLNAYGKETGLGLGED</sequence>
<dbReference type="KEGG" id="sqz:FQU76_20620"/>
<dbReference type="EMBL" id="CP042266">
    <property type="protein sequence ID" value="QDY78506.1"/>
    <property type="molecule type" value="Genomic_DNA"/>
</dbReference>
<dbReference type="Proteomes" id="UP000320580">
    <property type="component" value="Chromosome"/>
</dbReference>
<dbReference type="AlphaFoldDB" id="A0A5B8JAX3"/>
<reference evidence="1 2" key="1">
    <citation type="submission" date="2019-07" db="EMBL/GenBank/DDBJ databases">
        <authorList>
            <person name="Zhu P."/>
        </authorList>
    </citation>
    <scope>NUCLEOTIDE SEQUENCE [LARGE SCALE GENOMIC DNA]</scope>
    <source>
        <strain evidence="1 2">SSL-25</strain>
    </source>
</reference>